<dbReference type="Proteomes" id="UP000092544">
    <property type="component" value="Unassembled WGS sequence"/>
</dbReference>
<evidence type="ECO:0000259" key="10">
    <source>
        <dbReference type="Pfam" id="PF01618"/>
    </source>
</evidence>
<name>A0A1A8TSM8_9GAMM</name>
<organism evidence="11 12">
    <name type="scientific">Marinomonas spartinae</name>
    <dbReference type="NCBI Taxonomy" id="1792290"/>
    <lineage>
        <taxon>Bacteria</taxon>
        <taxon>Pseudomonadati</taxon>
        <taxon>Pseudomonadota</taxon>
        <taxon>Gammaproteobacteria</taxon>
        <taxon>Oceanospirillales</taxon>
        <taxon>Oceanospirillaceae</taxon>
        <taxon>Marinomonas</taxon>
    </lineage>
</organism>
<evidence type="ECO:0000256" key="5">
    <source>
        <dbReference type="ARBA" id="ARBA00022927"/>
    </source>
</evidence>
<proteinExistence type="inferred from homology"/>
<dbReference type="PANTHER" id="PTHR30625">
    <property type="entry name" value="PROTEIN TOLQ"/>
    <property type="match status" value="1"/>
</dbReference>
<keyword evidence="4 9" id="KW-0812">Transmembrane</keyword>
<dbReference type="AlphaFoldDB" id="A0A1A8TSM8"/>
<dbReference type="InterPro" id="IPR002898">
    <property type="entry name" value="MotA_ExbB_proton_chnl"/>
</dbReference>
<evidence type="ECO:0000313" key="12">
    <source>
        <dbReference type="Proteomes" id="UP000092544"/>
    </source>
</evidence>
<feature type="domain" description="MotA/TolQ/ExbB proton channel" evidence="10">
    <location>
        <begin position="89"/>
        <end position="184"/>
    </location>
</feature>
<evidence type="ECO:0000256" key="6">
    <source>
        <dbReference type="ARBA" id="ARBA00022989"/>
    </source>
</evidence>
<keyword evidence="3" id="KW-1003">Cell membrane</keyword>
<keyword evidence="2 8" id="KW-0813">Transport</keyword>
<comment type="subcellular location">
    <subcellularLocation>
        <location evidence="1">Cell membrane</location>
        <topology evidence="1">Multi-pass membrane protein</topology>
    </subcellularLocation>
    <subcellularLocation>
        <location evidence="8">Membrane</location>
        <topology evidence="8">Multi-pass membrane protein</topology>
    </subcellularLocation>
</comment>
<keyword evidence="6 9" id="KW-1133">Transmembrane helix</keyword>
<gene>
    <name evidence="11" type="primary">exbB_4</name>
    <name evidence="11" type="ORF">MSP8886_04055</name>
</gene>
<evidence type="ECO:0000256" key="1">
    <source>
        <dbReference type="ARBA" id="ARBA00004651"/>
    </source>
</evidence>
<sequence length="202" mass="22600">MNIDMNFIHDATFYIMYFASIVGVFVIVERSIYFSFTLRQSRKLEKVLKQRIRQFDDIPETVRSKNCLPLALLKEFFEGVGEVSSHNELEDLSQAIYISMRGLLVKRLWILEAIVAGAPLLGLLGTIFGIIDTFKALAESGVSDPSLVSKSIGSALYATALGIGIAVVGLTFNHRLQDRLELINDHLKILLLRAGLDIKEQK</sequence>
<feature type="transmembrane region" description="Helical" evidence="9">
    <location>
        <begin position="12"/>
        <end position="36"/>
    </location>
</feature>
<keyword evidence="5 8" id="KW-0653">Protein transport</keyword>
<evidence type="ECO:0000256" key="8">
    <source>
        <dbReference type="RuleBase" id="RU004057"/>
    </source>
</evidence>
<feature type="transmembrane region" description="Helical" evidence="9">
    <location>
        <begin position="108"/>
        <end position="131"/>
    </location>
</feature>
<evidence type="ECO:0000256" key="7">
    <source>
        <dbReference type="ARBA" id="ARBA00023136"/>
    </source>
</evidence>
<dbReference type="Pfam" id="PF01618">
    <property type="entry name" value="MotA_ExbB"/>
    <property type="match status" value="1"/>
</dbReference>
<evidence type="ECO:0000256" key="9">
    <source>
        <dbReference type="SAM" id="Phobius"/>
    </source>
</evidence>
<accession>A0A1A8TSM8</accession>
<protein>
    <submittedName>
        <fullName evidence="11">Biopolymer transport protein ExbB</fullName>
    </submittedName>
</protein>
<evidence type="ECO:0000313" key="11">
    <source>
        <dbReference type="EMBL" id="SBS37290.1"/>
    </source>
</evidence>
<dbReference type="GO" id="GO:0005886">
    <property type="term" value="C:plasma membrane"/>
    <property type="evidence" value="ECO:0007669"/>
    <property type="project" value="UniProtKB-SubCell"/>
</dbReference>
<dbReference type="STRING" id="1792290.MSP8886_04055"/>
<comment type="similarity">
    <text evidence="8">Belongs to the exbB/tolQ family.</text>
</comment>
<evidence type="ECO:0000256" key="4">
    <source>
        <dbReference type="ARBA" id="ARBA00022692"/>
    </source>
</evidence>
<dbReference type="InterPro" id="IPR050790">
    <property type="entry name" value="ExbB/TolQ_transport"/>
</dbReference>
<keyword evidence="7 9" id="KW-0472">Membrane</keyword>
<feature type="transmembrane region" description="Helical" evidence="9">
    <location>
        <begin position="151"/>
        <end position="172"/>
    </location>
</feature>
<keyword evidence="12" id="KW-1185">Reference proteome</keyword>
<dbReference type="PANTHER" id="PTHR30625:SF15">
    <property type="entry name" value="BIOPOLYMER TRANSPORT PROTEIN EXBB"/>
    <property type="match status" value="1"/>
</dbReference>
<dbReference type="EMBL" id="FLOB01000017">
    <property type="protein sequence ID" value="SBS37290.1"/>
    <property type="molecule type" value="Genomic_DNA"/>
</dbReference>
<evidence type="ECO:0000256" key="3">
    <source>
        <dbReference type="ARBA" id="ARBA00022475"/>
    </source>
</evidence>
<dbReference type="GO" id="GO:0017038">
    <property type="term" value="P:protein import"/>
    <property type="evidence" value="ECO:0007669"/>
    <property type="project" value="TreeGrafter"/>
</dbReference>
<evidence type="ECO:0000256" key="2">
    <source>
        <dbReference type="ARBA" id="ARBA00022448"/>
    </source>
</evidence>
<reference evidence="11 12" key="1">
    <citation type="submission" date="2016-06" db="EMBL/GenBank/DDBJ databases">
        <authorList>
            <person name="Kjaerup R.B."/>
            <person name="Dalgaard T.S."/>
            <person name="Juul-Madsen H.R."/>
        </authorList>
    </citation>
    <scope>NUCLEOTIDE SEQUENCE [LARGE SCALE GENOMIC DNA]</scope>
    <source>
        <strain evidence="11 12">CECT 8886</strain>
    </source>
</reference>